<organism evidence="1 2">
    <name type="scientific">Candidatus Pseudogracilibacillus intestinigallinarum</name>
    <dbReference type="NCBI Taxonomy" id="2838742"/>
    <lineage>
        <taxon>Bacteria</taxon>
        <taxon>Bacillati</taxon>
        <taxon>Bacillota</taxon>
        <taxon>Bacilli</taxon>
        <taxon>Bacillales</taxon>
        <taxon>Bacillaceae</taxon>
        <taxon>Pseudogracilibacillus</taxon>
    </lineage>
</organism>
<accession>A0A9D1TLU7</accession>
<dbReference type="InterPro" id="IPR013367">
    <property type="entry name" value="Flagellar_put"/>
</dbReference>
<reference evidence="1" key="2">
    <citation type="submission" date="2021-04" db="EMBL/GenBank/DDBJ databases">
        <authorList>
            <person name="Gilroy R."/>
        </authorList>
    </citation>
    <scope>NUCLEOTIDE SEQUENCE</scope>
    <source>
        <strain evidence="1">CHK169-2315</strain>
    </source>
</reference>
<evidence type="ECO:0000313" key="2">
    <source>
        <dbReference type="Proteomes" id="UP000823937"/>
    </source>
</evidence>
<keyword evidence="1" id="KW-0966">Cell projection</keyword>
<protein>
    <submittedName>
        <fullName evidence="1">Flagellar protein</fullName>
    </submittedName>
</protein>
<name>A0A9D1TLU7_9BACI</name>
<proteinExistence type="predicted"/>
<evidence type="ECO:0000313" key="1">
    <source>
        <dbReference type="EMBL" id="HIV75777.1"/>
    </source>
</evidence>
<dbReference type="Proteomes" id="UP000823937">
    <property type="component" value="Unassembled WGS sequence"/>
</dbReference>
<dbReference type="Pfam" id="PF12611">
    <property type="entry name" value="Flagellar_put"/>
    <property type="match status" value="1"/>
</dbReference>
<sequence length="119" mass="13356">MHKYIHPIQQHYVNHSATKKQPTASTSFKAIFEQASELKVSKHAKLRMQERNIHITDQTWEKIGTKLNEAKNKGVTDALVVVNDAALIVSAKNNTVVTALHKTEANNRIFTNINGTILI</sequence>
<dbReference type="AlphaFoldDB" id="A0A9D1TLU7"/>
<dbReference type="NCBIfam" id="TIGR02530">
    <property type="entry name" value="flg_new"/>
    <property type="match status" value="1"/>
</dbReference>
<reference evidence="1" key="1">
    <citation type="journal article" date="2021" name="PeerJ">
        <title>Extensive microbial diversity within the chicken gut microbiome revealed by metagenomics and culture.</title>
        <authorList>
            <person name="Gilroy R."/>
            <person name="Ravi A."/>
            <person name="Getino M."/>
            <person name="Pursley I."/>
            <person name="Horton D.L."/>
            <person name="Alikhan N.F."/>
            <person name="Baker D."/>
            <person name="Gharbi K."/>
            <person name="Hall N."/>
            <person name="Watson M."/>
            <person name="Adriaenssens E.M."/>
            <person name="Foster-Nyarko E."/>
            <person name="Jarju S."/>
            <person name="Secka A."/>
            <person name="Antonio M."/>
            <person name="Oren A."/>
            <person name="Chaudhuri R.R."/>
            <person name="La Ragione R."/>
            <person name="Hildebrand F."/>
            <person name="Pallen M.J."/>
        </authorList>
    </citation>
    <scope>NUCLEOTIDE SEQUENCE</scope>
    <source>
        <strain evidence="1">CHK169-2315</strain>
    </source>
</reference>
<dbReference type="EMBL" id="DXHX01000169">
    <property type="protein sequence ID" value="HIV75777.1"/>
    <property type="molecule type" value="Genomic_DNA"/>
</dbReference>
<comment type="caution">
    <text evidence="1">The sequence shown here is derived from an EMBL/GenBank/DDBJ whole genome shotgun (WGS) entry which is preliminary data.</text>
</comment>
<keyword evidence="1" id="KW-0282">Flagellum</keyword>
<keyword evidence="1" id="KW-0969">Cilium</keyword>
<gene>
    <name evidence="1" type="ORF">H9895_11940</name>
</gene>